<dbReference type="InterPro" id="IPR001789">
    <property type="entry name" value="Sig_transdc_resp-reg_receiver"/>
</dbReference>
<evidence type="ECO:0000256" key="5">
    <source>
        <dbReference type="ARBA" id="ARBA00023163"/>
    </source>
</evidence>
<name>A0ABW5TFU8_9ENTE</name>
<organism evidence="10 11">
    <name type="scientific">Enterococcus camelliae</name>
    <dbReference type="NCBI Taxonomy" id="453959"/>
    <lineage>
        <taxon>Bacteria</taxon>
        <taxon>Bacillati</taxon>
        <taxon>Bacillota</taxon>
        <taxon>Bacilli</taxon>
        <taxon>Lactobacillales</taxon>
        <taxon>Enterococcaceae</taxon>
        <taxon>Enterococcus</taxon>
    </lineage>
</organism>
<dbReference type="InterPro" id="IPR039420">
    <property type="entry name" value="WalR-like"/>
</dbReference>
<dbReference type="CDD" id="cd00383">
    <property type="entry name" value="trans_reg_C"/>
    <property type="match status" value="1"/>
</dbReference>
<accession>A0ABW5TFU8</accession>
<feature type="domain" description="OmpR/PhoB-type" evidence="9">
    <location>
        <begin position="119"/>
        <end position="220"/>
    </location>
</feature>
<comment type="caution">
    <text evidence="10">The sequence shown here is derived from an EMBL/GenBank/DDBJ whole genome shotgun (WGS) entry which is preliminary data.</text>
</comment>
<dbReference type="SUPFAM" id="SSF52172">
    <property type="entry name" value="CheY-like"/>
    <property type="match status" value="1"/>
</dbReference>
<evidence type="ECO:0000256" key="1">
    <source>
        <dbReference type="ARBA" id="ARBA00022553"/>
    </source>
</evidence>
<evidence type="ECO:0000256" key="7">
    <source>
        <dbReference type="PROSITE-ProRule" id="PRU01091"/>
    </source>
</evidence>
<keyword evidence="5" id="KW-0804">Transcription</keyword>
<keyword evidence="3" id="KW-0805">Transcription regulation</keyword>
<feature type="modified residue" description="4-aspartylphosphate" evidence="6">
    <location>
        <position position="51"/>
    </location>
</feature>
<dbReference type="InterPro" id="IPR011006">
    <property type="entry name" value="CheY-like_superfamily"/>
</dbReference>
<dbReference type="CDD" id="cd17574">
    <property type="entry name" value="REC_OmpR"/>
    <property type="match status" value="1"/>
</dbReference>
<proteinExistence type="predicted"/>
<dbReference type="PANTHER" id="PTHR48111">
    <property type="entry name" value="REGULATOR OF RPOS"/>
    <property type="match status" value="1"/>
</dbReference>
<dbReference type="Gene3D" id="6.10.250.690">
    <property type="match status" value="1"/>
</dbReference>
<dbReference type="Proteomes" id="UP001597427">
    <property type="component" value="Unassembled WGS sequence"/>
</dbReference>
<evidence type="ECO:0000313" key="11">
    <source>
        <dbReference type="Proteomes" id="UP001597427"/>
    </source>
</evidence>
<dbReference type="Gene3D" id="1.10.10.10">
    <property type="entry name" value="Winged helix-like DNA-binding domain superfamily/Winged helix DNA-binding domain"/>
    <property type="match status" value="1"/>
</dbReference>
<dbReference type="PROSITE" id="PS50110">
    <property type="entry name" value="RESPONSE_REGULATORY"/>
    <property type="match status" value="1"/>
</dbReference>
<dbReference type="InterPro" id="IPR001867">
    <property type="entry name" value="OmpR/PhoB-type_DNA-bd"/>
</dbReference>
<evidence type="ECO:0000259" key="8">
    <source>
        <dbReference type="PROSITE" id="PS50110"/>
    </source>
</evidence>
<evidence type="ECO:0000256" key="3">
    <source>
        <dbReference type="ARBA" id="ARBA00023015"/>
    </source>
</evidence>
<feature type="DNA-binding region" description="OmpR/PhoB-type" evidence="7">
    <location>
        <begin position="119"/>
        <end position="220"/>
    </location>
</feature>
<dbReference type="RefSeq" id="WP_379978850.1">
    <property type="nucleotide sequence ID" value="NZ_JBHUMO010000002.1"/>
</dbReference>
<dbReference type="Pfam" id="PF00486">
    <property type="entry name" value="Trans_reg_C"/>
    <property type="match status" value="1"/>
</dbReference>
<keyword evidence="4 7" id="KW-0238">DNA-binding</keyword>
<dbReference type="Gene3D" id="3.40.50.2300">
    <property type="match status" value="1"/>
</dbReference>
<reference evidence="11" key="1">
    <citation type="journal article" date="2019" name="Int. J. Syst. Evol. Microbiol.">
        <title>The Global Catalogue of Microorganisms (GCM) 10K type strain sequencing project: providing services to taxonomists for standard genome sequencing and annotation.</title>
        <authorList>
            <consortium name="The Broad Institute Genomics Platform"/>
            <consortium name="The Broad Institute Genome Sequencing Center for Infectious Disease"/>
            <person name="Wu L."/>
            <person name="Ma J."/>
        </authorList>
    </citation>
    <scope>NUCLEOTIDE SEQUENCE [LARGE SCALE GENOMIC DNA]</scope>
    <source>
        <strain evidence="11">TISTR 932</strain>
    </source>
</reference>
<evidence type="ECO:0000256" key="4">
    <source>
        <dbReference type="ARBA" id="ARBA00023125"/>
    </source>
</evidence>
<keyword evidence="1 6" id="KW-0597">Phosphoprotein</keyword>
<keyword evidence="2" id="KW-0902">Two-component regulatory system</keyword>
<dbReference type="PANTHER" id="PTHR48111:SF2">
    <property type="entry name" value="RESPONSE REGULATOR SAER"/>
    <property type="match status" value="1"/>
</dbReference>
<dbReference type="InterPro" id="IPR036388">
    <property type="entry name" value="WH-like_DNA-bd_sf"/>
</dbReference>
<dbReference type="PROSITE" id="PS51755">
    <property type="entry name" value="OMPR_PHOB"/>
    <property type="match status" value="1"/>
</dbReference>
<dbReference type="SMART" id="SM00448">
    <property type="entry name" value="REC"/>
    <property type="match status" value="1"/>
</dbReference>
<sequence length="224" mass="25849">MVRILVIDDDADMLQLIKSALEREGYAVDTEQYASAITIERCRMYQLLLVDVMMSSEDGFSFVKRVRHFYDGPILFLTAKTEMAALTRGFELGADDYIKKPFELSELRARVAAHLRRENRQVTHAYLRDSIRFDLLELVAFKKDERIPFTKSEFAIAEHLSAHPGQVYTKEQLYEAVFGLDASGDATAITEHVKNIRAKLKLFHLKPIETVWGVGYKWKRTDVR</sequence>
<dbReference type="EMBL" id="JBHUMO010000002">
    <property type="protein sequence ID" value="MFD2727933.1"/>
    <property type="molecule type" value="Genomic_DNA"/>
</dbReference>
<protein>
    <submittedName>
        <fullName evidence="10">Response regulator transcription factor</fullName>
    </submittedName>
</protein>
<dbReference type="Pfam" id="PF00072">
    <property type="entry name" value="Response_reg"/>
    <property type="match status" value="1"/>
</dbReference>
<gene>
    <name evidence="10" type="ORF">ACFSR0_00555</name>
</gene>
<evidence type="ECO:0000256" key="2">
    <source>
        <dbReference type="ARBA" id="ARBA00023012"/>
    </source>
</evidence>
<evidence type="ECO:0000313" key="10">
    <source>
        <dbReference type="EMBL" id="MFD2727933.1"/>
    </source>
</evidence>
<dbReference type="SUPFAM" id="SSF46894">
    <property type="entry name" value="C-terminal effector domain of the bipartite response regulators"/>
    <property type="match status" value="1"/>
</dbReference>
<dbReference type="InterPro" id="IPR016032">
    <property type="entry name" value="Sig_transdc_resp-reg_C-effctor"/>
</dbReference>
<keyword evidence="11" id="KW-1185">Reference proteome</keyword>
<feature type="domain" description="Response regulatory" evidence="8">
    <location>
        <begin position="3"/>
        <end position="115"/>
    </location>
</feature>
<dbReference type="SMART" id="SM00862">
    <property type="entry name" value="Trans_reg_C"/>
    <property type="match status" value="1"/>
</dbReference>
<evidence type="ECO:0000259" key="9">
    <source>
        <dbReference type="PROSITE" id="PS51755"/>
    </source>
</evidence>
<evidence type="ECO:0000256" key="6">
    <source>
        <dbReference type="PROSITE-ProRule" id="PRU00169"/>
    </source>
</evidence>